<evidence type="ECO:0000256" key="5">
    <source>
        <dbReference type="SAM" id="MobiDB-lite"/>
    </source>
</evidence>
<dbReference type="Proteomes" id="UP000318453">
    <property type="component" value="Chromosome"/>
</dbReference>
<evidence type="ECO:0000313" key="8">
    <source>
        <dbReference type="Proteomes" id="UP000318453"/>
    </source>
</evidence>
<evidence type="ECO:0000313" key="7">
    <source>
        <dbReference type="EMBL" id="QDZ39745.1"/>
    </source>
</evidence>
<evidence type="ECO:0000256" key="4">
    <source>
        <dbReference type="SAM" id="Coils"/>
    </source>
</evidence>
<comment type="subunit">
    <text evidence="2">Heterodimer of SbcC and SbcD.</text>
</comment>
<dbReference type="InterPro" id="IPR038729">
    <property type="entry name" value="Rad50/SbcC_AAA"/>
</dbReference>
<feature type="coiled-coil region" evidence="4">
    <location>
        <begin position="183"/>
        <end position="287"/>
    </location>
</feature>
<accession>A0A5B8NNC1</accession>
<feature type="domain" description="Rad50/SbcC-type AAA" evidence="6">
    <location>
        <begin position="5"/>
        <end position="241"/>
    </location>
</feature>
<dbReference type="PANTHER" id="PTHR32114">
    <property type="entry name" value="ABC TRANSPORTER ABCH.3"/>
    <property type="match status" value="1"/>
</dbReference>
<gene>
    <name evidence="7" type="ORF">FRE64_07210</name>
</gene>
<evidence type="ECO:0000259" key="6">
    <source>
        <dbReference type="Pfam" id="PF13476"/>
    </source>
</evidence>
<dbReference type="PANTHER" id="PTHR32114:SF2">
    <property type="entry name" value="ABC TRANSPORTER ABCH.3"/>
    <property type="match status" value="1"/>
</dbReference>
<name>A0A5B8NNC1_9CHRO</name>
<dbReference type="OrthoDB" id="9795626at2"/>
<dbReference type="Pfam" id="PF13476">
    <property type="entry name" value="AAA_23"/>
    <property type="match status" value="1"/>
</dbReference>
<protein>
    <recommendedName>
        <fullName evidence="3">Nuclease SbcCD subunit C</fullName>
    </recommendedName>
</protein>
<keyword evidence="4" id="KW-0175">Coiled coil</keyword>
<proteinExistence type="inferred from homology"/>
<dbReference type="SUPFAM" id="SSF52540">
    <property type="entry name" value="P-loop containing nucleoside triphosphate hydrolases"/>
    <property type="match status" value="2"/>
</dbReference>
<reference evidence="7" key="1">
    <citation type="submission" date="2019-08" db="EMBL/GenBank/DDBJ databases">
        <title>Carotenoids and Carotenoid Binding Proteins in the Halophilic Cyanobacterium Euhalothece sp. ZM00.</title>
        <authorList>
            <person name="Cho S.M."/>
            <person name="Song J.Y."/>
            <person name="Park Y.-I."/>
        </authorList>
    </citation>
    <scope>NUCLEOTIDE SEQUENCE [LARGE SCALE GENOMIC DNA]</scope>
    <source>
        <strain evidence="7">Z-M001</strain>
    </source>
</reference>
<dbReference type="GO" id="GO:0016887">
    <property type="term" value="F:ATP hydrolysis activity"/>
    <property type="evidence" value="ECO:0007669"/>
    <property type="project" value="InterPro"/>
</dbReference>
<dbReference type="EMBL" id="CP042326">
    <property type="protein sequence ID" value="QDZ39745.1"/>
    <property type="molecule type" value="Genomic_DNA"/>
</dbReference>
<feature type="region of interest" description="Disordered" evidence="5">
    <location>
        <begin position="467"/>
        <end position="486"/>
    </location>
</feature>
<dbReference type="AlphaFoldDB" id="A0A5B8NNC1"/>
<comment type="similarity">
    <text evidence="1">Belongs to the SMC family. SbcC subfamily.</text>
</comment>
<dbReference type="GO" id="GO:0006302">
    <property type="term" value="P:double-strand break repair"/>
    <property type="evidence" value="ECO:0007669"/>
    <property type="project" value="InterPro"/>
</dbReference>
<organism evidence="7 8">
    <name type="scientific">Euhalothece natronophila Z-M001</name>
    <dbReference type="NCBI Taxonomy" id="522448"/>
    <lineage>
        <taxon>Bacteria</taxon>
        <taxon>Bacillati</taxon>
        <taxon>Cyanobacteriota</taxon>
        <taxon>Cyanophyceae</taxon>
        <taxon>Oscillatoriophycideae</taxon>
        <taxon>Chroococcales</taxon>
        <taxon>Halothecacae</taxon>
        <taxon>Halothece cluster</taxon>
        <taxon>Euhalothece</taxon>
    </lineage>
</organism>
<evidence type="ECO:0000256" key="1">
    <source>
        <dbReference type="ARBA" id="ARBA00006930"/>
    </source>
</evidence>
<keyword evidence="8" id="KW-1185">Reference proteome</keyword>
<evidence type="ECO:0000256" key="2">
    <source>
        <dbReference type="ARBA" id="ARBA00011322"/>
    </source>
</evidence>
<dbReference type="RefSeq" id="WP_146295342.1">
    <property type="nucleotide sequence ID" value="NZ_CP042326.1"/>
</dbReference>
<sequence length="687" mass="79290">MRLKSIKLCNFRQFYGATPEIQLAGSERNITIIHGNNGAGKTTLLNAFTWVLYEEFTAAFANSEQLVNKRAIQEAIPGKSIEYHVELKFDHDYKSYQLKRSCYATKNQDNSSFENGESKLFMLFSGDDGAWKHPIEPPEEIIGRILPASLHQYFFFDGERIDHIIRYQKQTGLTEATKELLGIKVFERSVEHLKNARRTLEEELRQIGNIETRKFLKEKQTLENEIETLQQRQIEINEEIEQKQAIKKELGDQLIQLRGSENLQTRKNSLETEVKATREQLVRLNQKIKKTISSQGYTVLMTDIAESCSHLFEGLPQGGELPSRIKKPFVENLLNQQRCICGAELIAGSDSYANLKNWMEEDSGAEVEEALIRLETHIQEIDKQASKFWERVDESQEEITELRQKLNHLESDLEKVKQQLREYPDQEIKELQQAVDETENELENLFLEKGRNEIQLTQNTEKLDKLSRKLNQEESKEEKQKLAQRRRETTEKAISCIQNLKADVEKRFRLTLEQKVQEIFSNISFTPYLPKLDHNYELSLVETTTETEQLVAASTGENQILSLSLIGGIIDQVRKWSANNTLIAPDSSTFPMVMDSPFGSLDEVYRRQVAKALPQIANQLVVLATKTQWRGEVEAEMNDFIGKQYVLVYYSPKADCEEDWLNINGASYPLVQRSNNGFEYTEIQVIS</sequence>
<dbReference type="InterPro" id="IPR027417">
    <property type="entry name" value="P-loop_NTPase"/>
</dbReference>
<dbReference type="KEGG" id="enn:FRE64_07210"/>
<evidence type="ECO:0000256" key="3">
    <source>
        <dbReference type="ARBA" id="ARBA00013368"/>
    </source>
</evidence>
<dbReference type="Gene3D" id="3.40.50.300">
    <property type="entry name" value="P-loop containing nucleotide triphosphate hydrolases"/>
    <property type="match status" value="2"/>
</dbReference>